<name>A0A2K9Z2X6_RHILE</name>
<dbReference type="Gene3D" id="3.30.70.1230">
    <property type="entry name" value="Nucleotide cyclase"/>
    <property type="match status" value="1"/>
</dbReference>
<proteinExistence type="predicted"/>
<dbReference type="CDD" id="cd07302">
    <property type="entry name" value="CHD"/>
    <property type="match status" value="1"/>
</dbReference>
<accession>A0A2K9Z2X6</accession>
<dbReference type="PANTHER" id="PTHR43081">
    <property type="entry name" value="ADENYLATE CYCLASE, TERMINAL-DIFFERENTIATION SPECIFIC-RELATED"/>
    <property type="match status" value="1"/>
</dbReference>
<protein>
    <submittedName>
        <fullName evidence="2">Adenylate cyclase</fullName>
    </submittedName>
</protein>
<dbReference type="PANTHER" id="PTHR43081:SF11">
    <property type="entry name" value="BLR2264 PROTEIN"/>
    <property type="match status" value="1"/>
</dbReference>
<sequence length="404" mass="44113">MKNNRVAWLMQSGIEGMTEADLLSGFCTRCAVSRVPVERASAVIEALHPMYERRALRWDANNALERMSEFGMGTGGSLAMNWERTAFFHLRTTGDIEVRRRFSRGDAADFYLLDSMKADGFTDFVALAHRFGGNGTIGEIDCFFSQVATRAPGGFSEADLNALKALVPCLALATKCVAMSGVARTIAKVYLGEDAAQHVLHGEMRRDRADRIAAALWFSDLANFTRISDLSDPDEIIPMINDYAEAVISSVKTAGGEVLKLMGYGTLAIFGGATAQKACEAALRGRFVLERELVDLNARRRIEGRAVTEVYLGLHFGDVFYGNIGGRERLDFTVIGPAVNEVSRINSLCRSLDRKLLVSSQFASALNPDQGSILLSLGAHTLRGVSRPQELFTIPQCEHAMATA</sequence>
<dbReference type="RefSeq" id="WP_105006143.1">
    <property type="nucleotide sequence ID" value="NZ_CP025012.1"/>
</dbReference>
<dbReference type="GO" id="GO:0035556">
    <property type="term" value="P:intracellular signal transduction"/>
    <property type="evidence" value="ECO:0007669"/>
    <property type="project" value="InterPro"/>
</dbReference>
<dbReference type="AlphaFoldDB" id="A0A2K9Z2X6"/>
<dbReference type="PROSITE" id="PS50125">
    <property type="entry name" value="GUANYLATE_CYCLASE_2"/>
    <property type="match status" value="1"/>
</dbReference>
<evidence type="ECO:0000259" key="1">
    <source>
        <dbReference type="PROSITE" id="PS50125"/>
    </source>
</evidence>
<dbReference type="Pfam" id="PF00211">
    <property type="entry name" value="Guanylate_cyc"/>
    <property type="match status" value="1"/>
</dbReference>
<dbReference type="EMBL" id="CP025012">
    <property type="protein sequence ID" value="AUW42594.1"/>
    <property type="molecule type" value="Genomic_DNA"/>
</dbReference>
<dbReference type="InterPro" id="IPR029787">
    <property type="entry name" value="Nucleotide_cyclase"/>
</dbReference>
<reference evidence="2 3" key="1">
    <citation type="submission" date="2017-11" db="EMBL/GenBank/DDBJ databases">
        <title>Complete genome of Rhizobium leguminosarum Norway, an ineffective micro-symbiont.</title>
        <authorList>
            <person name="Hoffrichter A."/>
            <person name="Liang J."/>
            <person name="Brachmann A."/>
            <person name="Marin M."/>
        </authorList>
    </citation>
    <scope>NUCLEOTIDE SEQUENCE [LARGE SCALE GENOMIC DNA]</scope>
    <source>
        <strain evidence="2 3">Norway</strain>
    </source>
</reference>
<organism evidence="2 3">
    <name type="scientific">Rhizobium leguminosarum</name>
    <dbReference type="NCBI Taxonomy" id="384"/>
    <lineage>
        <taxon>Bacteria</taxon>
        <taxon>Pseudomonadati</taxon>
        <taxon>Pseudomonadota</taxon>
        <taxon>Alphaproteobacteria</taxon>
        <taxon>Hyphomicrobiales</taxon>
        <taxon>Rhizobiaceae</taxon>
        <taxon>Rhizobium/Agrobacterium group</taxon>
        <taxon>Rhizobium</taxon>
    </lineage>
</organism>
<dbReference type="Proteomes" id="UP000238523">
    <property type="component" value="Chromosome"/>
</dbReference>
<dbReference type="GO" id="GO:0004016">
    <property type="term" value="F:adenylate cyclase activity"/>
    <property type="evidence" value="ECO:0007669"/>
    <property type="project" value="UniProtKB-ARBA"/>
</dbReference>
<feature type="domain" description="Guanylate cyclase" evidence="1">
    <location>
        <begin position="215"/>
        <end position="346"/>
    </location>
</feature>
<dbReference type="InterPro" id="IPR050697">
    <property type="entry name" value="Adenylyl/Guanylyl_Cyclase_3/4"/>
</dbReference>
<dbReference type="InterPro" id="IPR001054">
    <property type="entry name" value="A/G_cyclase"/>
</dbReference>
<dbReference type="SMART" id="SM00044">
    <property type="entry name" value="CYCc"/>
    <property type="match status" value="1"/>
</dbReference>
<dbReference type="SUPFAM" id="SSF55073">
    <property type="entry name" value="Nucleotide cyclase"/>
    <property type="match status" value="1"/>
</dbReference>
<gene>
    <name evidence="2" type="ORF">CUJ84_Chr002233</name>
</gene>
<dbReference type="GO" id="GO:0006171">
    <property type="term" value="P:cAMP biosynthetic process"/>
    <property type="evidence" value="ECO:0007669"/>
    <property type="project" value="TreeGrafter"/>
</dbReference>
<evidence type="ECO:0000313" key="3">
    <source>
        <dbReference type="Proteomes" id="UP000238523"/>
    </source>
</evidence>
<evidence type="ECO:0000313" key="2">
    <source>
        <dbReference type="EMBL" id="AUW42594.1"/>
    </source>
</evidence>